<evidence type="ECO:0008006" key="4">
    <source>
        <dbReference type="Google" id="ProtNLM"/>
    </source>
</evidence>
<feature type="transmembrane region" description="Helical" evidence="1">
    <location>
        <begin position="41"/>
        <end position="59"/>
    </location>
</feature>
<evidence type="ECO:0000256" key="1">
    <source>
        <dbReference type="SAM" id="Phobius"/>
    </source>
</evidence>
<accession>A0ABW1KRN1</accession>
<dbReference type="RefSeq" id="WP_379880155.1">
    <property type="nucleotide sequence ID" value="NZ_JBHPON010000001.1"/>
</dbReference>
<comment type="caution">
    <text evidence="2">The sequence shown here is derived from an EMBL/GenBank/DDBJ whole genome shotgun (WGS) entry which is preliminary data.</text>
</comment>
<proteinExistence type="predicted"/>
<organism evidence="2 3">
    <name type="scientific">Hyphococcus aureus</name>
    <dbReference type="NCBI Taxonomy" id="2666033"/>
    <lineage>
        <taxon>Bacteria</taxon>
        <taxon>Pseudomonadati</taxon>
        <taxon>Pseudomonadota</taxon>
        <taxon>Alphaproteobacteria</taxon>
        <taxon>Parvularculales</taxon>
        <taxon>Parvularculaceae</taxon>
        <taxon>Hyphococcus</taxon>
    </lineage>
</organism>
<dbReference type="EMBL" id="JBHPON010000001">
    <property type="protein sequence ID" value="MFC6034520.1"/>
    <property type="molecule type" value="Genomic_DNA"/>
</dbReference>
<gene>
    <name evidence="2" type="ORF">ACFMB1_03130</name>
</gene>
<keyword evidence="1" id="KW-0472">Membrane</keyword>
<feature type="transmembrane region" description="Helical" evidence="1">
    <location>
        <begin position="79"/>
        <end position="98"/>
    </location>
</feature>
<keyword evidence="1" id="KW-0812">Transmembrane</keyword>
<reference evidence="2 3" key="1">
    <citation type="submission" date="2024-09" db="EMBL/GenBank/DDBJ databases">
        <authorList>
            <person name="Zhang Z.-H."/>
        </authorList>
    </citation>
    <scope>NUCLEOTIDE SEQUENCE [LARGE SCALE GENOMIC DNA]</scope>
    <source>
        <strain evidence="2 3">HHTR114</strain>
    </source>
</reference>
<sequence length="110" mass="12202">MIYLAFLMITGAFLIFLARILAKDAAHFERTGRYGGLTQKVKSVGLWFLAIFLIGVLRIETERGQLSSIFSYTGQVDSYICIASFVSAGAVFLVTLFAERKSHRASGEEK</sequence>
<name>A0ABW1KRN1_9PROT</name>
<evidence type="ECO:0000313" key="2">
    <source>
        <dbReference type="EMBL" id="MFC6034520.1"/>
    </source>
</evidence>
<evidence type="ECO:0000313" key="3">
    <source>
        <dbReference type="Proteomes" id="UP001596116"/>
    </source>
</evidence>
<keyword evidence="1" id="KW-1133">Transmembrane helix</keyword>
<dbReference type="Proteomes" id="UP001596116">
    <property type="component" value="Unassembled WGS sequence"/>
</dbReference>
<keyword evidence="3" id="KW-1185">Reference proteome</keyword>
<protein>
    <recommendedName>
        <fullName evidence="4">DUF3784 domain-containing protein</fullName>
    </recommendedName>
</protein>